<dbReference type="InterPro" id="IPR014746">
    <property type="entry name" value="Gln_synth/guanido_kin_cat_dom"/>
</dbReference>
<reference evidence="12" key="1">
    <citation type="journal article" date="2019" name="Int. J. Syst. Evol. Microbiol.">
        <title>The Global Catalogue of Microorganisms (GCM) 10K type strain sequencing project: providing services to taxonomists for standard genome sequencing and annotation.</title>
        <authorList>
            <consortium name="The Broad Institute Genomics Platform"/>
            <consortium name="The Broad Institute Genome Sequencing Center for Infectious Disease"/>
            <person name="Wu L."/>
            <person name="Ma J."/>
        </authorList>
    </citation>
    <scope>NUCLEOTIDE SEQUENCE [LARGE SCALE GENOMIC DNA]</scope>
    <source>
        <strain evidence="12">JCM 9091</strain>
    </source>
</reference>
<accession>A0ABP6L5Q7</accession>
<dbReference type="PROSITE" id="PS00181">
    <property type="entry name" value="GLNA_ATP"/>
    <property type="match status" value="1"/>
</dbReference>
<evidence type="ECO:0000259" key="10">
    <source>
        <dbReference type="PROSITE" id="PS51987"/>
    </source>
</evidence>
<evidence type="ECO:0000256" key="5">
    <source>
        <dbReference type="ARBA" id="ARBA00022840"/>
    </source>
</evidence>
<evidence type="ECO:0000259" key="9">
    <source>
        <dbReference type="PROSITE" id="PS51986"/>
    </source>
</evidence>
<keyword evidence="5" id="KW-0067">ATP-binding</keyword>
<comment type="caution">
    <text evidence="11">The sequence shown here is derived from an EMBL/GenBank/DDBJ whole genome shotgun (WGS) entry which is preliminary data.</text>
</comment>
<dbReference type="PANTHER" id="PTHR43785:SF14">
    <property type="entry name" value="GLUTAMINE SYNTHETASE"/>
    <property type="match status" value="1"/>
</dbReference>
<comment type="similarity">
    <text evidence="2 7 8">Belongs to the glutamine synthetase family.</text>
</comment>
<name>A0ABP6L5Q7_9ACTN</name>
<dbReference type="GO" id="GO:0016874">
    <property type="term" value="F:ligase activity"/>
    <property type="evidence" value="ECO:0007669"/>
    <property type="project" value="UniProtKB-KW"/>
</dbReference>
<organism evidence="11 12">
    <name type="scientific">Streptomyces glomeratus</name>
    <dbReference type="NCBI Taxonomy" id="284452"/>
    <lineage>
        <taxon>Bacteria</taxon>
        <taxon>Bacillati</taxon>
        <taxon>Actinomycetota</taxon>
        <taxon>Actinomycetes</taxon>
        <taxon>Kitasatosporales</taxon>
        <taxon>Streptomycetaceae</taxon>
        <taxon>Streptomyces</taxon>
    </lineage>
</organism>
<dbReference type="InterPro" id="IPR027303">
    <property type="entry name" value="Gln_synth_gly_rich_site"/>
</dbReference>
<feature type="domain" description="GS catalytic" evidence="10">
    <location>
        <begin position="118"/>
        <end position="463"/>
    </location>
</feature>
<dbReference type="InterPro" id="IPR017536">
    <property type="entry name" value="Glutamine_synthetase_typeIII"/>
</dbReference>
<dbReference type="PROSITE" id="PS51987">
    <property type="entry name" value="GS_CATALYTIC"/>
    <property type="match status" value="1"/>
</dbReference>
<comment type="cofactor">
    <cofactor evidence="1">
        <name>Mg(2+)</name>
        <dbReference type="ChEBI" id="CHEBI:18420"/>
    </cofactor>
</comment>
<gene>
    <name evidence="11" type="primary">glnT</name>
    <name evidence="11" type="ORF">GCM10010448_09690</name>
</gene>
<dbReference type="InterPro" id="IPR008146">
    <property type="entry name" value="Gln_synth_cat_dom"/>
</dbReference>
<evidence type="ECO:0000313" key="11">
    <source>
        <dbReference type="EMBL" id="GAA3029773.1"/>
    </source>
</evidence>
<dbReference type="SMART" id="SM01230">
    <property type="entry name" value="Gln-synt_C"/>
    <property type="match status" value="1"/>
</dbReference>
<dbReference type="InterPro" id="IPR036651">
    <property type="entry name" value="Gln_synt_N_sf"/>
</dbReference>
<dbReference type="RefSeq" id="WP_234516394.1">
    <property type="nucleotide sequence ID" value="NZ_BAAAUF010000008.1"/>
</dbReference>
<evidence type="ECO:0000313" key="12">
    <source>
        <dbReference type="Proteomes" id="UP001501532"/>
    </source>
</evidence>
<evidence type="ECO:0000256" key="8">
    <source>
        <dbReference type="RuleBase" id="RU000384"/>
    </source>
</evidence>
<dbReference type="Pfam" id="PF00120">
    <property type="entry name" value="Gln-synt_C"/>
    <property type="match status" value="1"/>
</dbReference>
<sequence>MFGYGHPVVPRLPEPPETAEDFLHAVARDDIEFVLAMFVNIDGKPCCKLVPAAAVPELLDEGLGFAGHAVGAIGQSPADPDLVAVPDVSTYTVLPWRTGLAAVMCDPHVGGAPWPYAPRVILRRRLAALAERGMDFKVGAEPEYFLVRRTPDGGVAVADDEDTADLPCYDARGLGRSLDHVATVSRALTTLGWGNYSNDHEDANGQFEHDFAYADALVTADRVILFRYLVQMLARESGLLATFMPKPFGHLTGSGLHLHMSLWDRASGTELFRGANDARGLGMSDLGYSFIAGVLAHAPAVVAFGCPTVNSYKRLAARDDTASGSSWAPTWATYGGNNRTQMLRVPAPGRVEARCVDSSANPYLAMTALLAAGLDGIDHGMDPGAPNEANLEREGDWDTAPALPATLAEAAAAVTADPVLRAAFGKVSNGEFVDYYAQLKQSEFAAYHRRVGDWEIERYLTAF</sequence>
<keyword evidence="4" id="KW-0547">Nucleotide-binding</keyword>
<keyword evidence="3 11" id="KW-0436">Ligase</keyword>
<dbReference type="SUPFAM" id="SSF54368">
    <property type="entry name" value="Glutamine synthetase, N-terminal domain"/>
    <property type="match status" value="1"/>
</dbReference>
<evidence type="ECO:0000256" key="2">
    <source>
        <dbReference type="ARBA" id="ARBA00009897"/>
    </source>
</evidence>
<dbReference type="Proteomes" id="UP001501532">
    <property type="component" value="Unassembled WGS sequence"/>
</dbReference>
<dbReference type="PANTHER" id="PTHR43785">
    <property type="entry name" value="GAMMA-GLUTAMYLPUTRESCINE SYNTHETASE"/>
    <property type="match status" value="1"/>
</dbReference>
<dbReference type="InterPro" id="IPR008147">
    <property type="entry name" value="Gln_synt_N"/>
</dbReference>
<feature type="domain" description="GS beta-grasp" evidence="9">
    <location>
        <begin position="29"/>
        <end position="112"/>
    </location>
</feature>
<evidence type="ECO:0000256" key="4">
    <source>
        <dbReference type="ARBA" id="ARBA00022741"/>
    </source>
</evidence>
<dbReference type="PROSITE" id="PS51986">
    <property type="entry name" value="GS_BETA_GRASP"/>
    <property type="match status" value="1"/>
</dbReference>
<dbReference type="NCBIfam" id="TIGR03105">
    <property type="entry name" value="gln_synth_III"/>
    <property type="match status" value="1"/>
</dbReference>
<keyword evidence="6" id="KW-0460">Magnesium</keyword>
<dbReference type="Gene3D" id="3.30.590.10">
    <property type="entry name" value="Glutamine synthetase/guanido kinase, catalytic domain"/>
    <property type="match status" value="1"/>
</dbReference>
<dbReference type="Gene3D" id="3.10.20.70">
    <property type="entry name" value="Glutamine synthetase, N-terminal domain"/>
    <property type="match status" value="1"/>
</dbReference>
<protein>
    <submittedName>
        <fullName evidence="11">Type III glutamate--ammonia ligase</fullName>
    </submittedName>
</protein>
<evidence type="ECO:0000256" key="3">
    <source>
        <dbReference type="ARBA" id="ARBA00022598"/>
    </source>
</evidence>
<evidence type="ECO:0000256" key="1">
    <source>
        <dbReference type="ARBA" id="ARBA00001946"/>
    </source>
</evidence>
<proteinExistence type="inferred from homology"/>
<evidence type="ECO:0000256" key="6">
    <source>
        <dbReference type="ARBA" id="ARBA00022842"/>
    </source>
</evidence>
<keyword evidence="12" id="KW-1185">Reference proteome</keyword>
<dbReference type="SUPFAM" id="SSF55931">
    <property type="entry name" value="Glutamine synthetase/guanido kinase"/>
    <property type="match status" value="1"/>
</dbReference>
<dbReference type="EMBL" id="BAAAUF010000008">
    <property type="protein sequence ID" value="GAA3029773.1"/>
    <property type="molecule type" value="Genomic_DNA"/>
</dbReference>
<evidence type="ECO:0000256" key="7">
    <source>
        <dbReference type="PROSITE-ProRule" id="PRU01330"/>
    </source>
</evidence>